<evidence type="ECO:0000313" key="2">
    <source>
        <dbReference type="Proteomes" id="UP001302126"/>
    </source>
</evidence>
<name>A0AAN6WZ78_9PEZI</name>
<reference evidence="1" key="2">
    <citation type="submission" date="2023-05" db="EMBL/GenBank/DDBJ databases">
        <authorList>
            <consortium name="Lawrence Berkeley National Laboratory"/>
            <person name="Steindorff A."/>
            <person name="Hensen N."/>
            <person name="Bonometti L."/>
            <person name="Westerberg I."/>
            <person name="Brannstrom I.O."/>
            <person name="Guillou S."/>
            <person name="Cros-Aarteil S."/>
            <person name="Calhoun S."/>
            <person name="Haridas S."/>
            <person name="Kuo A."/>
            <person name="Mondo S."/>
            <person name="Pangilinan J."/>
            <person name="Riley R."/>
            <person name="Labutti K."/>
            <person name="Andreopoulos B."/>
            <person name="Lipzen A."/>
            <person name="Chen C."/>
            <person name="Yanf M."/>
            <person name="Daum C."/>
            <person name="Ng V."/>
            <person name="Clum A."/>
            <person name="Ohm R."/>
            <person name="Martin F."/>
            <person name="Silar P."/>
            <person name="Natvig D."/>
            <person name="Lalanne C."/>
            <person name="Gautier V."/>
            <person name="Ament-Velasquez S.L."/>
            <person name="Kruys A."/>
            <person name="Hutchinson M.I."/>
            <person name="Powell A.J."/>
            <person name="Barry K."/>
            <person name="Miller A.N."/>
            <person name="Grigoriev I.V."/>
            <person name="Debuchy R."/>
            <person name="Gladieux P."/>
            <person name="Thoren M.H."/>
            <person name="Johannesson H."/>
        </authorList>
    </citation>
    <scope>NUCLEOTIDE SEQUENCE</scope>
    <source>
        <strain evidence="1">PSN309</strain>
    </source>
</reference>
<proteinExistence type="predicted"/>
<organism evidence="1 2">
    <name type="scientific">Podospora australis</name>
    <dbReference type="NCBI Taxonomy" id="1536484"/>
    <lineage>
        <taxon>Eukaryota</taxon>
        <taxon>Fungi</taxon>
        <taxon>Dikarya</taxon>
        <taxon>Ascomycota</taxon>
        <taxon>Pezizomycotina</taxon>
        <taxon>Sordariomycetes</taxon>
        <taxon>Sordariomycetidae</taxon>
        <taxon>Sordariales</taxon>
        <taxon>Podosporaceae</taxon>
        <taxon>Podospora</taxon>
    </lineage>
</organism>
<dbReference type="Proteomes" id="UP001302126">
    <property type="component" value="Unassembled WGS sequence"/>
</dbReference>
<protein>
    <submittedName>
        <fullName evidence="1">Uncharacterized protein</fullName>
    </submittedName>
</protein>
<comment type="caution">
    <text evidence="1">The sequence shown here is derived from an EMBL/GenBank/DDBJ whole genome shotgun (WGS) entry which is preliminary data.</text>
</comment>
<accession>A0AAN6WZ78</accession>
<reference evidence="1" key="1">
    <citation type="journal article" date="2023" name="Mol. Phylogenet. Evol.">
        <title>Genome-scale phylogeny and comparative genomics of the fungal order Sordariales.</title>
        <authorList>
            <person name="Hensen N."/>
            <person name="Bonometti L."/>
            <person name="Westerberg I."/>
            <person name="Brannstrom I.O."/>
            <person name="Guillou S."/>
            <person name="Cros-Aarteil S."/>
            <person name="Calhoun S."/>
            <person name="Haridas S."/>
            <person name="Kuo A."/>
            <person name="Mondo S."/>
            <person name="Pangilinan J."/>
            <person name="Riley R."/>
            <person name="LaButti K."/>
            <person name="Andreopoulos B."/>
            <person name="Lipzen A."/>
            <person name="Chen C."/>
            <person name="Yan M."/>
            <person name="Daum C."/>
            <person name="Ng V."/>
            <person name="Clum A."/>
            <person name="Steindorff A."/>
            <person name="Ohm R.A."/>
            <person name="Martin F."/>
            <person name="Silar P."/>
            <person name="Natvig D.O."/>
            <person name="Lalanne C."/>
            <person name="Gautier V."/>
            <person name="Ament-Velasquez S.L."/>
            <person name="Kruys A."/>
            <person name="Hutchinson M.I."/>
            <person name="Powell A.J."/>
            <person name="Barry K."/>
            <person name="Miller A.N."/>
            <person name="Grigoriev I.V."/>
            <person name="Debuchy R."/>
            <person name="Gladieux P."/>
            <person name="Hiltunen Thoren M."/>
            <person name="Johannesson H."/>
        </authorList>
    </citation>
    <scope>NUCLEOTIDE SEQUENCE</scope>
    <source>
        <strain evidence="1">PSN309</strain>
    </source>
</reference>
<dbReference type="AlphaFoldDB" id="A0AAN6WZ78"/>
<evidence type="ECO:0000313" key="1">
    <source>
        <dbReference type="EMBL" id="KAK4191029.1"/>
    </source>
</evidence>
<keyword evidence="2" id="KW-1185">Reference proteome</keyword>
<gene>
    <name evidence="1" type="ORF">QBC35DRAFT_471104</name>
</gene>
<dbReference type="EMBL" id="MU864361">
    <property type="protein sequence ID" value="KAK4191029.1"/>
    <property type="molecule type" value="Genomic_DNA"/>
</dbReference>
<sequence length="268" mass="30455">MQQILEYLVPVGTVYRFWNIARKTVADHKFSTWHVQCFYCFRAGKRKECKCTKKGRQQHEKCTSTLVVKAGLALAATNKNFMHLVYNKFYGENEFIFDFRLDNCITAVYSADHHGCARVKVSAMSAKAFSVLNAKTKIPLPGGPQKPTSSQDATLTVPLPFGPLTSKALKRLRSVTFIVTIRKYRREETPFLQPRLSDAVKMMREAKVRIPRIRIRITPEIEADARRALWGNVRSVPEAYRLALKYSGGKLVVTNGELSAHRQPGSYL</sequence>